<dbReference type="AlphaFoldDB" id="A0A9P4S5T2"/>
<feature type="compositionally biased region" description="Acidic residues" evidence="1">
    <location>
        <begin position="187"/>
        <end position="196"/>
    </location>
</feature>
<keyword evidence="3" id="KW-1185">Reference proteome</keyword>
<evidence type="ECO:0000256" key="1">
    <source>
        <dbReference type="SAM" id="MobiDB-lite"/>
    </source>
</evidence>
<dbReference type="OrthoDB" id="5578001at2759"/>
<protein>
    <submittedName>
        <fullName evidence="2">Uncharacterized protein</fullName>
    </submittedName>
</protein>
<gene>
    <name evidence="2" type="ORF">M501DRAFT_996598</name>
</gene>
<name>A0A9P4S5T2_9PEZI</name>
<sequence>MVQYIPPPDTSLLQPLLACLPTAFVSSRPPPALRPILSPILRQRTQLLSGSNHSSDSWLLLLSWDPQRAAKLPALVENIQIEPHPVSGEIELSEVKDIKYRRLDSETLHARVPLDQFDLLPIFLWCMNDEVGGGNGWRLAELRALEDIDDGTEWFDTMTEATDASKNSFSNGTNAVNGTNGSSAEQEKDEDDDDDYWASYDRTPGRTPAQKRSPAPGSTSVQLPTRSEIEYWTRYATEVQPAMDAEDPDEAGPGPGQSTLSGNELTSRVLREPQVEPTATTNLGPQGYDSSLPPPFVNSDATISNGHPTIEQSEIEHPRPSSSASSLSGSVEKLEQQAANQTQAEIGIKNHISTDIKSLFRLARSAGIPREEFERIVKTELDVLTMLENDD</sequence>
<feature type="region of interest" description="Disordered" evidence="1">
    <location>
        <begin position="276"/>
        <end position="338"/>
    </location>
</feature>
<evidence type="ECO:0000313" key="3">
    <source>
        <dbReference type="Proteomes" id="UP000799429"/>
    </source>
</evidence>
<feature type="compositionally biased region" description="Low complexity" evidence="1">
    <location>
        <begin position="321"/>
        <end position="330"/>
    </location>
</feature>
<feature type="compositionally biased region" description="Polar residues" evidence="1">
    <location>
        <begin position="299"/>
        <end position="312"/>
    </location>
</feature>
<comment type="caution">
    <text evidence="2">The sequence shown here is derived from an EMBL/GenBank/DDBJ whole genome shotgun (WGS) entry which is preliminary data.</text>
</comment>
<dbReference type="EMBL" id="MU006103">
    <property type="protein sequence ID" value="KAF2836425.1"/>
    <property type="molecule type" value="Genomic_DNA"/>
</dbReference>
<feature type="region of interest" description="Disordered" evidence="1">
    <location>
        <begin position="164"/>
        <end position="226"/>
    </location>
</feature>
<evidence type="ECO:0000313" key="2">
    <source>
        <dbReference type="EMBL" id="KAF2836425.1"/>
    </source>
</evidence>
<feature type="compositionally biased region" description="Polar residues" evidence="1">
    <location>
        <begin position="216"/>
        <end position="225"/>
    </location>
</feature>
<organism evidence="2 3">
    <name type="scientific">Patellaria atrata CBS 101060</name>
    <dbReference type="NCBI Taxonomy" id="1346257"/>
    <lineage>
        <taxon>Eukaryota</taxon>
        <taxon>Fungi</taxon>
        <taxon>Dikarya</taxon>
        <taxon>Ascomycota</taxon>
        <taxon>Pezizomycotina</taxon>
        <taxon>Dothideomycetes</taxon>
        <taxon>Dothideomycetes incertae sedis</taxon>
        <taxon>Patellariales</taxon>
        <taxon>Patellariaceae</taxon>
        <taxon>Patellaria</taxon>
    </lineage>
</organism>
<accession>A0A9P4S5T2</accession>
<feature type="compositionally biased region" description="Polar residues" evidence="1">
    <location>
        <begin position="164"/>
        <end position="184"/>
    </location>
</feature>
<proteinExistence type="predicted"/>
<dbReference type="Proteomes" id="UP000799429">
    <property type="component" value="Unassembled WGS sequence"/>
</dbReference>
<reference evidence="2" key="1">
    <citation type="journal article" date="2020" name="Stud. Mycol.">
        <title>101 Dothideomycetes genomes: a test case for predicting lifestyles and emergence of pathogens.</title>
        <authorList>
            <person name="Haridas S."/>
            <person name="Albert R."/>
            <person name="Binder M."/>
            <person name="Bloem J."/>
            <person name="Labutti K."/>
            <person name="Salamov A."/>
            <person name="Andreopoulos B."/>
            <person name="Baker S."/>
            <person name="Barry K."/>
            <person name="Bills G."/>
            <person name="Bluhm B."/>
            <person name="Cannon C."/>
            <person name="Castanera R."/>
            <person name="Culley D."/>
            <person name="Daum C."/>
            <person name="Ezra D."/>
            <person name="Gonzalez J."/>
            <person name="Henrissat B."/>
            <person name="Kuo A."/>
            <person name="Liang C."/>
            <person name="Lipzen A."/>
            <person name="Lutzoni F."/>
            <person name="Magnuson J."/>
            <person name="Mondo S."/>
            <person name="Nolan M."/>
            <person name="Ohm R."/>
            <person name="Pangilinan J."/>
            <person name="Park H.-J."/>
            <person name="Ramirez L."/>
            <person name="Alfaro M."/>
            <person name="Sun H."/>
            <person name="Tritt A."/>
            <person name="Yoshinaga Y."/>
            <person name="Zwiers L.-H."/>
            <person name="Turgeon B."/>
            <person name="Goodwin S."/>
            <person name="Spatafora J."/>
            <person name="Crous P."/>
            <person name="Grigoriev I."/>
        </authorList>
    </citation>
    <scope>NUCLEOTIDE SEQUENCE</scope>
    <source>
        <strain evidence="2">CBS 101060</strain>
    </source>
</reference>